<evidence type="ECO:0000256" key="2">
    <source>
        <dbReference type="ARBA" id="ARBA00006275"/>
    </source>
</evidence>
<dbReference type="Gene3D" id="1.25.40.390">
    <property type="match status" value="1"/>
</dbReference>
<dbReference type="InterPro" id="IPR011990">
    <property type="entry name" value="TPR-like_helical_dom_sf"/>
</dbReference>
<organism evidence="9 10">
    <name type="scientific">Chryseobacterium endophyticum</name>
    <dbReference type="NCBI Taxonomy" id="1854762"/>
    <lineage>
        <taxon>Bacteria</taxon>
        <taxon>Pseudomonadati</taxon>
        <taxon>Bacteroidota</taxon>
        <taxon>Flavobacteriia</taxon>
        <taxon>Flavobacteriales</taxon>
        <taxon>Weeksellaceae</taxon>
        <taxon>Chryseobacterium group</taxon>
        <taxon>Chryseobacterium</taxon>
    </lineage>
</organism>
<evidence type="ECO:0000313" key="10">
    <source>
        <dbReference type="Proteomes" id="UP001463665"/>
    </source>
</evidence>
<evidence type="ECO:0000256" key="3">
    <source>
        <dbReference type="ARBA" id="ARBA00022729"/>
    </source>
</evidence>
<evidence type="ECO:0000256" key="1">
    <source>
        <dbReference type="ARBA" id="ARBA00004442"/>
    </source>
</evidence>
<evidence type="ECO:0000313" key="9">
    <source>
        <dbReference type="EMBL" id="XAO75258.1"/>
    </source>
</evidence>
<name>A0AAU6WSL6_9FLAO</name>
<dbReference type="RefSeq" id="WP_345767046.1">
    <property type="nucleotide sequence ID" value="NZ_CP154834.1"/>
</dbReference>
<comment type="subcellular location">
    <subcellularLocation>
        <location evidence="1">Cell outer membrane</location>
    </subcellularLocation>
</comment>
<evidence type="ECO:0000256" key="6">
    <source>
        <dbReference type="SAM" id="SignalP"/>
    </source>
</evidence>
<evidence type="ECO:0000256" key="5">
    <source>
        <dbReference type="ARBA" id="ARBA00023237"/>
    </source>
</evidence>
<dbReference type="InterPro" id="IPR012944">
    <property type="entry name" value="SusD_RagB_dom"/>
</dbReference>
<evidence type="ECO:0000259" key="7">
    <source>
        <dbReference type="Pfam" id="PF07980"/>
    </source>
</evidence>
<dbReference type="GO" id="GO:0009279">
    <property type="term" value="C:cell outer membrane"/>
    <property type="evidence" value="ECO:0007669"/>
    <property type="project" value="UniProtKB-SubCell"/>
</dbReference>
<accession>A0AAU6WSL6</accession>
<sequence>MKKITIYSLFATSLLLTSCADDYLNTNPESTINEEQLATSPSALQGLVDGVYTGFRTFGNTNSGNHEDYGHKSMLAGLDLMSNDVTMAKSSWYISWYNYTGRVQTNGRSLLPWNTYYLQIKTINTIINTVNQAGVNDSNKYVLGQAYALRALSYFMLARIYGPTYIGHTSDLCVPIYTSVGFEGKSRSNVGEVYALIENDLLKSIDLLNGYTRPTREKVDKSVANALLAQVSLEIGKYTQAASAANAARQGYNLGTEAQWRNGFYDINLTTDAMWGAVINSSNTSFVASFHGHFDNTNTSGYAGGLGIYKNIDKRLYDKISSTDYRKKAFVSPVGGDPSYPQLPAYANIKFIDPTVSDADYIYLRASEMYYIEAEALARSGNETQAKAVLYQITHARDAGYASSLNTGSALIDEIITQKRIELWGEGAAWFDMKIRLGVGLDRNYTGTNHPTFGQLNIPANSSKFLWQIPQAEIDTNPNIVQNPN</sequence>
<dbReference type="PROSITE" id="PS51257">
    <property type="entry name" value="PROKAR_LIPOPROTEIN"/>
    <property type="match status" value="1"/>
</dbReference>
<reference evidence="9 10" key="1">
    <citation type="submission" date="2024-04" db="EMBL/GenBank/DDBJ databases">
        <title>Genome sequencing and assembly of rice foliar adapted Chryseobacterium endophyticum OsEnb-ALM-A6.</title>
        <authorList>
            <person name="Kumar S."/>
            <person name="Javed M."/>
            <person name="Chouhan V."/>
            <person name="Charishma K."/>
            <person name="Patel A."/>
            <person name="Kumar M."/>
            <person name="Sahu K.P."/>
            <person name="Kumar A."/>
        </authorList>
    </citation>
    <scope>NUCLEOTIDE SEQUENCE [LARGE SCALE GENOMIC DNA]</scope>
    <source>
        <strain evidence="9 10">OsEnb-ALM-A6</strain>
    </source>
</reference>
<comment type="similarity">
    <text evidence="2">Belongs to the SusD family.</text>
</comment>
<feature type="signal peptide" evidence="6">
    <location>
        <begin position="1"/>
        <end position="20"/>
    </location>
</feature>
<feature type="chain" id="PRO_5043414143" evidence="6">
    <location>
        <begin position="21"/>
        <end position="485"/>
    </location>
</feature>
<feature type="domain" description="SusD-like N-terminal" evidence="8">
    <location>
        <begin position="81"/>
        <end position="233"/>
    </location>
</feature>
<dbReference type="AlphaFoldDB" id="A0AAU6WSL6"/>
<protein>
    <submittedName>
        <fullName evidence="9">RagB/SusD family nutrient uptake outer membrane protein</fullName>
    </submittedName>
</protein>
<dbReference type="Pfam" id="PF14322">
    <property type="entry name" value="SusD-like_3"/>
    <property type="match status" value="1"/>
</dbReference>
<feature type="domain" description="RagB/SusD" evidence="7">
    <location>
        <begin position="353"/>
        <end position="485"/>
    </location>
</feature>
<dbReference type="Pfam" id="PF07980">
    <property type="entry name" value="SusD_RagB"/>
    <property type="match status" value="1"/>
</dbReference>
<evidence type="ECO:0000256" key="4">
    <source>
        <dbReference type="ARBA" id="ARBA00023136"/>
    </source>
</evidence>
<keyword evidence="3 6" id="KW-0732">Signal</keyword>
<keyword evidence="4" id="KW-0472">Membrane</keyword>
<proteinExistence type="inferred from homology"/>
<dbReference type="InterPro" id="IPR033985">
    <property type="entry name" value="SusD-like_N"/>
</dbReference>
<gene>
    <name evidence="9" type="ORF">AAFP95_04665</name>
</gene>
<dbReference type="Proteomes" id="UP001463665">
    <property type="component" value="Chromosome"/>
</dbReference>
<evidence type="ECO:0000259" key="8">
    <source>
        <dbReference type="Pfam" id="PF14322"/>
    </source>
</evidence>
<keyword evidence="5" id="KW-0998">Cell outer membrane</keyword>
<dbReference type="EMBL" id="CP154834">
    <property type="protein sequence ID" value="XAO75258.1"/>
    <property type="molecule type" value="Genomic_DNA"/>
</dbReference>
<dbReference type="SUPFAM" id="SSF48452">
    <property type="entry name" value="TPR-like"/>
    <property type="match status" value="1"/>
</dbReference>
<keyword evidence="10" id="KW-1185">Reference proteome</keyword>